<keyword evidence="2" id="KW-1185">Reference proteome</keyword>
<organism evidence="1 2">
    <name type="scientific">Enterospora canceri</name>
    <dbReference type="NCBI Taxonomy" id="1081671"/>
    <lineage>
        <taxon>Eukaryota</taxon>
        <taxon>Fungi</taxon>
        <taxon>Fungi incertae sedis</taxon>
        <taxon>Microsporidia</taxon>
        <taxon>Enterocytozoonidae</taxon>
        <taxon>Enterospora</taxon>
    </lineage>
</organism>
<reference evidence="1 2" key="1">
    <citation type="journal article" date="2017" name="Environ. Microbiol.">
        <title>Decay of the glycolytic pathway and adaptation to intranuclear parasitism within Enterocytozoonidae microsporidia.</title>
        <authorList>
            <person name="Wiredu Boakye D."/>
            <person name="Jaroenlak P."/>
            <person name="Prachumwat A."/>
            <person name="Williams T.A."/>
            <person name="Bateman K.S."/>
            <person name="Itsathitphaisarn O."/>
            <person name="Sritunyalucksana K."/>
            <person name="Paszkiewicz K.H."/>
            <person name="Moore K.A."/>
            <person name="Stentiford G.D."/>
            <person name="Williams B.A."/>
        </authorList>
    </citation>
    <scope>NUCLEOTIDE SEQUENCE [LARGE SCALE GENOMIC DNA]</scope>
    <source>
        <strain evidence="1 2">GB1</strain>
    </source>
</reference>
<dbReference type="InterPro" id="IPR011009">
    <property type="entry name" value="Kinase-like_dom_sf"/>
</dbReference>
<accession>A0A1Y1S946</accession>
<sequence>MFPSFFKTKEFLEYVFFKFKLYKSTYNSRSCTKITHNERINTGKTLVILHKLKAQDKTFLPPIYRITNHSIFTKRVVPYSKMVGLTYEYKNYVFHKMKEALEYLNGIHISHTDLSLDSFFIDEAGNPVICDVINLNTVQDEPDDLNDLARLCKTELKTDLDQIGDYEIFVKLETFFSMFVQMKFEEKQAYLEDIKQEKKKMPAVVKLNVFNALVAFLSEDAPKDEKMHVLDFLRCFDSTLFKKNQIQLFRVIDYNVRLYLLQAIESIEKLDECASDIALGIRVKEKPLRFETLNFIFKYDKKFSKKSFAIFIHTITACPLDIDTTQYVCKRLLENDTFHLVTSPIVNKSASYEFLRKNKKENKDYARILYKALFSFLLAKKCKKDVYDCFLKYYKAFDKTKVASELLPILCSRLTDKEYQEDCFNLVEQIVVFLKENRFELEQSDWSINKIKELTKSKSEKREEAIQNKIDEIKAKNKGSEEWEEQEL</sequence>
<dbReference type="Proteomes" id="UP000192639">
    <property type="component" value="Unassembled WGS sequence"/>
</dbReference>
<dbReference type="SUPFAM" id="SSF56112">
    <property type="entry name" value="Protein kinase-like (PK-like)"/>
    <property type="match status" value="1"/>
</dbReference>
<dbReference type="AlphaFoldDB" id="A0A1Y1S946"/>
<evidence type="ECO:0000313" key="2">
    <source>
        <dbReference type="Proteomes" id="UP000192639"/>
    </source>
</evidence>
<name>A0A1Y1S946_9MICR</name>
<comment type="caution">
    <text evidence="1">The sequence shown here is derived from an EMBL/GenBank/DDBJ whole genome shotgun (WGS) entry which is preliminary data.</text>
</comment>
<gene>
    <name evidence="1" type="ORF">ECANGB1_1701</name>
</gene>
<protein>
    <submittedName>
        <fullName evidence="1">Uncharacterized protein</fullName>
    </submittedName>
</protein>
<proteinExistence type="predicted"/>
<dbReference type="OrthoDB" id="447103at2759"/>
<evidence type="ECO:0000313" key="1">
    <source>
        <dbReference type="EMBL" id="ORD94995.1"/>
    </source>
</evidence>
<dbReference type="EMBL" id="LWDP01000005">
    <property type="protein sequence ID" value="ORD94995.1"/>
    <property type="molecule type" value="Genomic_DNA"/>
</dbReference>
<dbReference type="VEuPathDB" id="MicrosporidiaDB:ECANGB1_1701"/>